<feature type="compositionally biased region" description="Polar residues" evidence="1">
    <location>
        <begin position="93"/>
        <end position="103"/>
    </location>
</feature>
<name>A0A4Z2IKU1_9TELE</name>
<keyword evidence="4" id="KW-1185">Reference proteome</keyword>
<keyword evidence="2" id="KW-0812">Transmembrane</keyword>
<organism evidence="3 4">
    <name type="scientific">Liparis tanakae</name>
    <name type="common">Tanaka's snailfish</name>
    <dbReference type="NCBI Taxonomy" id="230148"/>
    <lineage>
        <taxon>Eukaryota</taxon>
        <taxon>Metazoa</taxon>
        <taxon>Chordata</taxon>
        <taxon>Craniata</taxon>
        <taxon>Vertebrata</taxon>
        <taxon>Euteleostomi</taxon>
        <taxon>Actinopterygii</taxon>
        <taxon>Neopterygii</taxon>
        <taxon>Teleostei</taxon>
        <taxon>Neoteleostei</taxon>
        <taxon>Acanthomorphata</taxon>
        <taxon>Eupercaria</taxon>
        <taxon>Perciformes</taxon>
        <taxon>Cottioidei</taxon>
        <taxon>Cottales</taxon>
        <taxon>Liparidae</taxon>
        <taxon>Liparis</taxon>
    </lineage>
</organism>
<accession>A0A4Z2IKU1</accession>
<sequence>MRHIEEIPLKTPSSLPTERRPLLSPPVGHIAAAGEGGRETSALWEYSVSDTPHGLTFFPLLLLLLPFLFFFFFFVSISNSLEGMDLPRDPRTNPDTASQFNSK</sequence>
<dbReference type="EMBL" id="SRLO01000071">
    <property type="protein sequence ID" value="TNN78660.1"/>
    <property type="molecule type" value="Genomic_DNA"/>
</dbReference>
<protein>
    <submittedName>
        <fullName evidence="3">Uncharacterized protein</fullName>
    </submittedName>
</protein>
<proteinExistence type="predicted"/>
<keyword evidence="2" id="KW-1133">Transmembrane helix</keyword>
<evidence type="ECO:0000256" key="1">
    <source>
        <dbReference type="SAM" id="MobiDB-lite"/>
    </source>
</evidence>
<comment type="caution">
    <text evidence="3">The sequence shown here is derived from an EMBL/GenBank/DDBJ whole genome shotgun (WGS) entry which is preliminary data.</text>
</comment>
<feature type="transmembrane region" description="Helical" evidence="2">
    <location>
        <begin position="57"/>
        <end position="81"/>
    </location>
</feature>
<reference evidence="3 4" key="1">
    <citation type="submission" date="2019-03" db="EMBL/GenBank/DDBJ databases">
        <title>First draft genome of Liparis tanakae, snailfish: a comprehensive survey of snailfish specific genes.</title>
        <authorList>
            <person name="Kim W."/>
            <person name="Song I."/>
            <person name="Jeong J.-H."/>
            <person name="Kim D."/>
            <person name="Kim S."/>
            <person name="Ryu S."/>
            <person name="Song J.Y."/>
            <person name="Lee S.K."/>
        </authorList>
    </citation>
    <scope>NUCLEOTIDE SEQUENCE [LARGE SCALE GENOMIC DNA]</scope>
    <source>
        <tissue evidence="3">Muscle</tissue>
    </source>
</reference>
<evidence type="ECO:0000256" key="2">
    <source>
        <dbReference type="SAM" id="Phobius"/>
    </source>
</evidence>
<dbReference type="AlphaFoldDB" id="A0A4Z2IKU1"/>
<gene>
    <name evidence="3" type="ORF">EYF80_011064</name>
</gene>
<feature type="region of interest" description="Disordered" evidence="1">
    <location>
        <begin position="82"/>
        <end position="103"/>
    </location>
</feature>
<evidence type="ECO:0000313" key="3">
    <source>
        <dbReference type="EMBL" id="TNN78660.1"/>
    </source>
</evidence>
<evidence type="ECO:0000313" key="4">
    <source>
        <dbReference type="Proteomes" id="UP000314294"/>
    </source>
</evidence>
<feature type="region of interest" description="Disordered" evidence="1">
    <location>
        <begin position="1"/>
        <end position="30"/>
    </location>
</feature>
<dbReference type="Proteomes" id="UP000314294">
    <property type="component" value="Unassembled WGS sequence"/>
</dbReference>
<keyword evidence="2" id="KW-0472">Membrane</keyword>